<dbReference type="PANTHER" id="PTHR39339">
    <property type="entry name" value="SLR1444 PROTEIN"/>
    <property type="match status" value="1"/>
</dbReference>
<dbReference type="PATRIC" id="fig|265726.11.peg.3527"/>
<protein>
    <submittedName>
        <fullName evidence="2">Adenylate cyclase</fullName>
    </submittedName>
</protein>
<reference evidence="2 3" key="1">
    <citation type="submission" date="2014-12" db="EMBL/GenBank/DDBJ databases">
        <title>Mercury Reductase activity and rhizosphere competence traits in the genome of root associated Photobacterium halotolerans MELD1.</title>
        <authorList>
            <person name="Mathew D.C."/>
            <person name="Huang C.-C."/>
        </authorList>
    </citation>
    <scope>NUCLEOTIDE SEQUENCE [LARGE SCALE GENOMIC DNA]</scope>
    <source>
        <strain evidence="2 3">MELD1</strain>
    </source>
</reference>
<dbReference type="RefSeq" id="WP_046219982.1">
    <property type="nucleotide sequence ID" value="NZ_JWYV01000004.1"/>
</dbReference>
<comment type="caution">
    <text evidence="2">The sequence shown here is derived from an EMBL/GenBank/DDBJ whole genome shotgun (WGS) entry which is preliminary data.</text>
</comment>
<name>A0A0F5VED9_9GAMM</name>
<dbReference type="Proteomes" id="UP000033633">
    <property type="component" value="Unassembled WGS sequence"/>
</dbReference>
<dbReference type="PANTHER" id="PTHR39339:SF1">
    <property type="entry name" value="CHAD DOMAIN-CONTAINING PROTEIN"/>
    <property type="match status" value="1"/>
</dbReference>
<sequence>MSVNKRDKLRLPQRKKASVALKKDSAIYLPTYHFLKSEFQHARRHETGLIRDDDTEFLHQYRVSLRRCRALLSLLSAIFLPQQKQMLQNTLKTFMQKTNELRDLDVYLGHMEPYFDALDHQYHQGLILFFNDLQDRRIAQLKQIKDWLKSADYQQQCAQIIGLLDELQTEPTDAGKKPCLHLAKKSIWKHFNKTQRVCQSIGYANPDEHIHELRIACKKLRYLLEYFAPLFPRKIMKEHIKQLKALQDSLGYFNDSAVQIDFLNQYLEQQKPGSKRHNAISRLLTFSQKQHADHKISVIDHVNQYAFAAPQKSFEKIYKP</sequence>
<dbReference type="SMART" id="SM00880">
    <property type="entry name" value="CHAD"/>
    <property type="match status" value="1"/>
</dbReference>
<feature type="domain" description="CHAD" evidence="1">
    <location>
        <begin position="24"/>
        <end position="314"/>
    </location>
</feature>
<dbReference type="Pfam" id="PF05235">
    <property type="entry name" value="CHAD"/>
    <property type="match status" value="1"/>
</dbReference>
<dbReference type="InterPro" id="IPR038186">
    <property type="entry name" value="CHAD_dom_sf"/>
</dbReference>
<gene>
    <name evidence="2" type="ORF">KY46_07325</name>
</gene>
<dbReference type="OrthoDB" id="9810154at2"/>
<proteinExistence type="predicted"/>
<evidence type="ECO:0000259" key="1">
    <source>
        <dbReference type="PROSITE" id="PS51708"/>
    </source>
</evidence>
<evidence type="ECO:0000313" key="3">
    <source>
        <dbReference type="Proteomes" id="UP000033633"/>
    </source>
</evidence>
<dbReference type="InterPro" id="IPR007899">
    <property type="entry name" value="CHAD_dom"/>
</dbReference>
<dbReference type="STRING" id="265726.KY46_07325"/>
<dbReference type="EMBL" id="JWYV01000004">
    <property type="protein sequence ID" value="KKD00443.1"/>
    <property type="molecule type" value="Genomic_DNA"/>
</dbReference>
<evidence type="ECO:0000313" key="2">
    <source>
        <dbReference type="EMBL" id="KKD00443.1"/>
    </source>
</evidence>
<dbReference type="PROSITE" id="PS51708">
    <property type="entry name" value="CHAD"/>
    <property type="match status" value="1"/>
</dbReference>
<dbReference type="Gene3D" id="1.40.20.10">
    <property type="entry name" value="CHAD domain"/>
    <property type="match status" value="1"/>
</dbReference>
<accession>A0A0F5VED9</accession>
<dbReference type="AlphaFoldDB" id="A0A0F5VED9"/>
<keyword evidence="3" id="KW-1185">Reference proteome</keyword>
<organism evidence="2 3">
    <name type="scientific">Photobacterium halotolerans</name>
    <dbReference type="NCBI Taxonomy" id="265726"/>
    <lineage>
        <taxon>Bacteria</taxon>
        <taxon>Pseudomonadati</taxon>
        <taxon>Pseudomonadota</taxon>
        <taxon>Gammaproteobacteria</taxon>
        <taxon>Vibrionales</taxon>
        <taxon>Vibrionaceae</taxon>
        <taxon>Photobacterium</taxon>
    </lineage>
</organism>